<dbReference type="InterPro" id="IPR005475">
    <property type="entry name" value="Transketolase-like_Pyr-bd"/>
</dbReference>
<evidence type="ECO:0000259" key="5">
    <source>
        <dbReference type="SMART" id="SM00861"/>
    </source>
</evidence>
<accession>A0A953HWY9</accession>
<dbReference type="InterPro" id="IPR033248">
    <property type="entry name" value="Transketolase_C"/>
</dbReference>
<dbReference type="Gene3D" id="3.40.50.920">
    <property type="match status" value="1"/>
</dbReference>
<keyword evidence="3" id="KW-0560">Oxidoreductase</keyword>
<dbReference type="Pfam" id="PF02779">
    <property type="entry name" value="Transket_pyr"/>
    <property type="match status" value="1"/>
</dbReference>
<organism evidence="6 7">
    <name type="scientific">Membranihabitans marinus</name>
    <dbReference type="NCBI Taxonomy" id="1227546"/>
    <lineage>
        <taxon>Bacteria</taxon>
        <taxon>Pseudomonadati</taxon>
        <taxon>Bacteroidota</taxon>
        <taxon>Saprospiria</taxon>
        <taxon>Saprospirales</taxon>
        <taxon>Saprospiraceae</taxon>
        <taxon>Membranihabitans</taxon>
    </lineage>
</organism>
<feature type="domain" description="Transketolase-like pyrimidine-binding" evidence="5">
    <location>
        <begin position="470"/>
        <end position="644"/>
    </location>
</feature>
<comment type="cofactor">
    <cofactor evidence="1">
        <name>thiamine diphosphate</name>
        <dbReference type="ChEBI" id="CHEBI:58937"/>
    </cofactor>
</comment>
<dbReference type="Proteomes" id="UP000753961">
    <property type="component" value="Unassembled WGS sequence"/>
</dbReference>
<dbReference type="InterPro" id="IPR001017">
    <property type="entry name" value="DH_E1"/>
</dbReference>
<proteinExistence type="predicted"/>
<dbReference type="AlphaFoldDB" id="A0A953HWY9"/>
<name>A0A953HWY9_9BACT</name>
<sequence>MENLITDAGVDQFISGHEPYIREVLHDFWICCVSREASIMVRREVLTGKAKFGIGGSGKEVAQVAMARSFKKGDFRTGYYRDQTFMFAIGAADLESYFAQVYADSDHDRFSGGRQMASHFASPLIDDKGEFTNHKETFNVTADISSTAGQVARGIGVALASQKFREVPELADHPLNDQGEGISFFTIGDGSTSEGPFWEMMNAAAVMKVPMAVNVWDDGYAISVPKKYQTVKESISRALEGFLIDENKNGIRIYTAKAWDYPGLVEMYERAVSKIREEHIPALIHVMDMTQPLGHSTSGSHERYKSAERLDWERQNDCILKFGEWIIENELASQDELDKLKEEATKVVKKAKNAAWEKMTSRNRRDKESFTEVVREIYRSNGEPESIKEKYDKLGQIQFPKLSHIISVGRKISHDLALKNINHSKLTQWLQDKMAVLDEQISSNLYSDTAHSPLKIPEVKPTFTENSPVLNGYEILNQFFELSFERYPELFAFGEDIGKLGDVNQGFAGLQKKFGEHRIFDTGIREWTIVGQAIGMGMRGLKTIAEIQYLDYVIYALAPLSDDLATLRYRTDGMQMSAPIIRTRGHRLEGIWHSGSPMGMLLNSLKGMHLCVPRNMVQAAGMYNTLLQSDDPAIVIEVLNGYRIKERRPDNLGEFTVPLGQAETIREGTDLTVVSYGATLWIAMKAAEYLENYGISIEVIDVQTLMPFDTEGLIGQSVKKTNRVLFVDEDVPGGGTAYMLERTLSEQNIFEYLEIPPRTFSSREHRPAYGDDGDYTTKPNSEDVVMEVLNMLHQVNPEKYPVVI</sequence>
<dbReference type="SUPFAM" id="SSF52518">
    <property type="entry name" value="Thiamin diphosphate-binding fold (THDP-binding)"/>
    <property type="match status" value="2"/>
</dbReference>
<comment type="caution">
    <text evidence="6">The sequence shown here is derived from an EMBL/GenBank/DDBJ whole genome shotgun (WGS) entry which is preliminary data.</text>
</comment>
<dbReference type="Pfam" id="PF00676">
    <property type="entry name" value="E1_dh"/>
    <property type="match status" value="1"/>
</dbReference>
<dbReference type="InterPro" id="IPR029061">
    <property type="entry name" value="THDP-binding"/>
</dbReference>
<dbReference type="SUPFAM" id="SSF52922">
    <property type="entry name" value="TK C-terminal domain-like"/>
    <property type="match status" value="1"/>
</dbReference>
<keyword evidence="4" id="KW-0786">Thiamine pyrophosphate</keyword>
<dbReference type="RefSeq" id="WP_222581291.1">
    <property type="nucleotide sequence ID" value="NZ_JAHVHU010000017.1"/>
</dbReference>
<evidence type="ECO:0000256" key="4">
    <source>
        <dbReference type="ARBA" id="ARBA00023052"/>
    </source>
</evidence>
<dbReference type="SMART" id="SM00861">
    <property type="entry name" value="Transket_pyr"/>
    <property type="match status" value="1"/>
</dbReference>
<evidence type="ECO:0000256" key="3">
    <source>
        <dbReference type="ARBA" id="ARBA00023002"/>
    </source>
</evidence>
<dbReference type="PANTHER" id="PTHR43257">
    <property type="entry name" value="PYRUVATE DEHYDROGENASE E1 COMPONENT BETA SUBUNIT"/>
    <property type="match status" value="1"/>
</dbReference>
<evidence type="ECO:0000313" key="6">
    <source>
        <dbReference type="EMBL" id="MBY5959755.1"/>
    </source>
</evidence>
<keyword evidence="7" id="KW-1185">Reference proteome</keyword>
<evidence type="ECO:0000256" key="2">
    <source>
        <dbReference type="ARBA" id="ARBA00003906"/>
    </source>
</evidence>
<dbReference type="EMBL" id="JAHVHU010000017">
    <property type="protein sequence ID" value="MBY5959755.1"/>
    <property type="molecule type" value="Genomic_DNA"/>
</dbReference>
<comment type="function">
    <text evidence="2">E1 component of the 2-oxoglutarate dehydrogenase (OGDH) complex which catalyzes the decarboxylation of 2-oxoglutarate, the first step in the conversion of 2-oxoglutarate to succinyl-CoA and CO(2).</text>
</comment>
<dbReference type="CDD" id="cd02000">
    <property type="entry name" value="TPP_E1_PDC_ADC_BCADC"/>
    <property type="match status" value="1"/>
</dbReference>
<evidence type="ECO:0000256" key="1">
    <source>
        <dbReference type="ARBA" id="ARBA00001964"/>
    </source>
</evidence>
<dbReference type="Gene3D" id="3.40.50.970">
    <property type="match status" value="2"/>
</dbReference>
<evidence type="ECO:0000313" key="7">
    <source>
        <dbReference type="Proteomes" id="UP000753961"/>
    </source>
</evidence>
<dbReference type="GO" id="GO:0016624">
    <property type="term" value="F:oxidoreductase activity, acting on the aldehyde or oxo group of donors, disulfide as acceptor"/>
    <property type="evidence" value="ECO:0007669"/>
    <property type="project" value="InterPro"/>
</dbReference>
<dbReference type="InterPro" id="IPR009014">
    <property type="entry name" value="Transketo_C/PFOR_II"/>
</dbReference>
<gene>
    <name evidence="6" type="ORF">KUV50_16495</name>
</gene>
<dbReference type="PANTHER" id="PTHR43257:SF2">
    <property type="entry name" value="PYRUVATE DEHYDROGENASE E1 COMPONENT SUBUNIT BETA"/>
    <property type="match status" value="1"/>
</dbReference>
<reference evidence="6" key="1">
    <citation type="submission" date="2021-06" db="EMBL/GenBank/DDBJ databases">
        <title>44 bacteria genomes isolated from Dapeng, Shenzhen.</title>
        <authorList>
            <person name="Zheng W."/>
            <person name="Yu S."/>
            <person name="Huang Y."/>
        </authorList>
    </citation>
    <scope>NUCLEOTIDE SEQUENCE</scope>
    <source>
        <strain evidence="6">DP5N28-2</strain>
    </source>
</reference>
<protein>
    <submittedName>
        <fullName evidence="6">Transketolase</fullName>
    </submittedName>
</protein>
<dbReference type="Pfam" id="PF02780">
    <property type="entry name" value="Transketolase_C"/>
    <property type="match status" value="1"/>
</dbReference>